<feature type="transmembrane region" description="Helical" evidence="1">
    <location>
        <begin position="13"/>
        <end position="33"/>
    </location>
</feature>
<evidence type="ECO:0008006" key="4">
    <source>
        <dbReference type="Google" id="ProtNLM"/>
    </source>
</evidence>
<protein>
    <recommendedName>
        <fullName evidence="4">MCE family protein</fullName>
    </recommendedName>
</protein>
<reference evidence="2 3" key="1">
    <citation type="submission" date="2020-02" db="EMBL/GenBank/DDBJ databases">
        <title>Genome sequence of strain CCNWXJ40-4.</title>
        <authorList>
            <person name="Gao J."/>
            <person name="Sun J."/>
        </authorList>
    </citation>
    <scope>NUCLEOTIDE SEQUENCE [LARGE SCALE GENOMIC DNA]</scope>
    <source>
        <strain evidence="2 3">CCNWXJ 40-4</strain>
    </source>
</reference>
<accession>A0A6G4WA65</accession>
<keyword evidence="1" id="KW-0472">Membrane</keyword>
<evidence type="ECO:0000313" key="3">
    <source>
        <dbReference type="Proteomes" id="UP001642900"/>
    </source>
</evidence>
<dbReference type="Proteomes" id="UP001642900">
    <property type="component" value="Unassembled WGS sequence"/>
</dbReference>
<evidence type="ECO:0000313" key="2">
    <source>
        <dbReference type="EMBL" id="NGO51017.1"/>
    </source>
</evidence>
<sequence length="58" mass="6145">MADHDTTTANGKVVWFAAGALAVAALVALFLYADGYFDRSNSVELRIEAPENGTVEGQ</sequence>
<evidence type="ECO:0000256" key="1">
    <source>
        <dbReference type="SAM" id="Phobius"/>
    </source>
</evidence>
<dbReference type="EMBL" id="JAAKZF010000006">
    <property type="protein sequence ID" value="NGO51017.1"/>
    <property type="molecule type" value="Genomic_DNA"/>
</dbReference>
<keyword evidence="3" id="KW-1185">Reference proteome</keyword>
<comment type="caution">
    <text evidence="2">The sequence shown here is derived from an EMBL/GenBank/DDBJ whole genome shotgun (WGS) entry which is preliminary data.</text>
</comment>
<dbReference type="RefSeq" id="WP_165025516.1">
    <property type="nucleotide sequence ID" value="NZ_JAAKZF010000006.1"/>
</dbReference>
<keyword evidence="1" id="KW-1133">Transmembrane helix</keyword>
<keyword evidence="1" id="KW-0812">Transmembrane</keyword>
<organism evidence="2 3">
    <name type="scientific">Allomesorhizobium camelthorni</name>
    <dbReference type="NCBI Taxonomy" id="475069"/>
    <lineage>
        <taxon>Bacteria</taxon>
        <taxon>Pseudomonadati</taxon>
        <taxon>Pseudomonadota</taxon>
        <taxon>Alphaproteobacteria</taxon>
        <taxon>Hyphomicrobiales</taxon>
        <taxon>Phyllobacteriaceae</taxon>
        <taxon>Allomesorhizobium</taxon>
    </lineage>
</organism>
<proteinExistence type="predicted"/>
<gene>
    <name evidence="2" type="ORF">G6N73_07460</name>
</gene>
<dbReference type="AlphaFoldDB" id="A0A6G4WA65"/>
<name>A0A6G4WA65_9HYPH</name>